<keyword evidence="4" id="KW-1185">Reference proteome</keyword>
<dbReference type="InterPro" id="IPR013325">
    <property type="entry name" value="RNA_pol_sigma_r2"/>
</dbReference>
<dbReference type="GO" id="GO:0003700">
    <property type="term" value="F:DNA-binding transcription factor activity"/>
    <property type="evidence" value="ECO:0007669"/>
    <property type="project" value="InterPro"/>
</dbReference>
<dbReference type="OrthoDB" id="9804285at2"/>
<evidence type="ECO:0000313" key="4">
    <source>
        <dbReference type="Proteomes" id="UP000324974"/>
    </source>
</evidence>
<organism evidence="3 4">
    <name type="scientific">Limnoglobus roseus</name>
    <dbReference type="NCBI Taxonomy" id="2598579"/>
    <lineage>
        <taxon>Bacteria</taxon>
        <taxon>Pseudomonadati</taxon>
        <taxon>Planctomycetota</taxon>
        <taxon>Planctomycetia</taxon>
        <taxon>Gemmatales</taxon>
        <taxon>Gemmataceae</taxon>
        <taxon>Limnoglobus</taxon>
    </lineage>
</organism>
<feature type="region of interest" description="Disordered" evidence="1">
    <location>
        <begin position="74"/>
        <end position="95"/>
    </location>
</feature>
<dbReference type="AlphaFoldDB" id="A0A5C1A8V4"/>
<evidence type="ECO:0000313" key="3">
    <source>
        <dbReference type="EMBL" id="QEL14955.1"/>
    </source>
</evidence>
<protein>
    <recommendedName>
        <fullName evidence="2">RNA polymerase sigma-70 region 2 domain-containing protein</fullName>
    </recommendedName>
</protein>
<dbReference type="KEGG" id="lrs:PX52LOC_01858"/>
<dbReference type="EMBL" id="CP042425">
    <property type="protein sequence ID" value="QEL14955.1"/>
    <property type="molecule type" value="Genomic_DNA"/>
</dbReference>
<evidence type="ECO:0000256" key="1">
    <source>
        <dbReference type="SAM" id="MobiDB-lite"/>
    </source>
</evidence>
<dbReference type="SUPFAM" id="SSF88659">
    <property type="entry name" value="Sigma3 and sigma4 domains of RNA polymerase sigma factors"/>
    <property type="match status" value="1"/>
</dbReference>
<name>A0A5C1A8V4_9BACT</name>
<dbReference type="GO" id="GO:0006352">
    <property type="term" value="P:DNA-templated transcription initiation"/>
    <property type="evidence" value="ECO:0007669"/>
    <property type="project" value="InterPro"/>
</dbReference>
<sequence length="172" mass="19450">MSTDERNTLILSVLPWANDIITRRAGQRPDLDDIRQDCYLRLLKVARGYDPARAAPTTWTHVVLTSFLPRRLARSAFPGPPPSPNGTPVEEARDPNAIDPAAEVERRELVELTRVALGRVRREDREMIHAHAVDGVTLADLDRGVSRERCSKRYREAVLRCRGEFVRQGAEC</sequence>
<accession>A0A5C1A8V4</accession>
<evidence type="ECO:0000259" key="2">
    <source>
        <dbReference type="Pfam" id="PF04542"/>
    </source>
</evidence>
<dbReference type="InterPro" id="IPR007627">
    <property type="entry name" value="RNA_pol_sigma70_r2"/>
</dbReference>
<dbReference type="Pfam" id="PF04542">
    <property type="entry name" value="Sigma70_r2"/>
    <property type="match status" value="1"/>
</dbReference>
<dbReference type="Proteomes" id="UP000324974">
    <property type="component" value="Chromosome"/>
</dbReference>
<dbReference type="InterPro" id="IPR013324">
    <property type="entry name" value="RNA_pol_sigma_r3/r4-like"/>
</dbReference>
<reference evidence="4" key="1">
    <citation type="submission" date="2019-08" db="EMBL/GenBank/DDBJ databases">
        <title>Limnoglobus roseus gen. nov., sp. nov., a novel freshwater planctomycete with a giant genome from the family Gemmataceae.</title>
        <authorList>
            <person name="Kulichevskaya I.S."/>
            <person name="Naumoff D.G."/>
            <person name="Miroshnikov K."/>
            <person name="Ivanova A."/>
            <person name="Philippov D.A."/>
            <person name="Hakobyan A."/>
            <person name="Rijpstra I.C."/>
            <person name="Sinninghe Damste J.S."/>
            <person name="Liesack W."/>
            <person name="Dedysh S.N."/>
        </authorList>
    </citation>
    <scope>NUCLEOTIDE SEQUENCE [LARGE SCALE GENOMIC DNA]</scope>
    <source>
        <strain evidence="4">PX52</strain>
    </source>
</reference>
<gene>
    <name evidence="3" type="ORF">PX52LOC_01858</name>
</gene>
<dbReference type="SUPFAM" id="SSF88946">
    <property type="entry name" value="Sigma2 domain of RNA polymerase sigma factors"/>
    <property type="match status" value="1"/>
</dbReference>
<dbReference type="RefSeq" id="WP_149109810.1">
    <property type="nucleotide sequence ID" value="NZ_CP042425.1"/>
</dbReference>
<feature type="domain" description="RNA polymerase sigma-70 region 2" evidence="2">
    <location>
        <begin position="10"/>
        <end position="66"/>
    </location>
</feature>
<proteinExistence type="predicted"/>